<protein>
    <submittedName>
        <fullName evidence="2">Uncharacterized protein</fullName>
    </submittedName>
</protein>
<gene>
    <name evidence="2" type="ORF">SE17_21640</name>
</gene>
<feature type="transmembrane region" description="Helical" evidence="1">
    <location>
        <begin position="200"/>
        <end position="225"/>
    </location>
</feature>
<keyword evidence="1" id="KW-1133">Transmembrane helix</keyword>
<evidence type="ECO:0000313" key="2">
    <source>
        <dbReference type="EMBL" id="KPV51360.1"/>
    </source>
</evidence>
<organism evidence="2 3">
    <name type="scientific">Kouleothrix aurantiaca</name>
    <dbReference type="NCBI Taxonomy" id="186479"/>
    <lineage>
        <taxon>Bacteria</taxon>
        <taxon>Bacillati</taxon>
        <taxon>Chloroflexota</taxon>
        <taxon>Chloroflexia</taxon>
        <taxon>Chloroflexales</taxon>
        <taxon>Roseiflexineae</taxon>
        <taxon>Roseiflexaceae</taxon>
        <taxon>Kouleothrix</taxon>
    </lineage>
</organism>
<proteinExistence type="predicted"/>
<dbReference type="EMBL" id="LJCR01000948">
    <property type="protein sequence ID" value="KPV51360.1"/>
    <property type="molecule type" value="Genomic_DNA"/>
</dbReference>
<accession>A0A0P9F4D8</accession>
<name>A0A0P9F4D8_9CHLR</name>
<evidence type="ECO:0000256" key="1">
    <source>
        <dbReference type="SAM" id="Phobius"/>
    </source>
</evidence>
<keyword evidence="3" id="KW-1185">Reference proteome</keyword>
<evidence type="ECO:0000313" key="3">
    <source>
        <dbReference type="Proteomes" id="UP000050509"/>
    </source>
</evidence>
<feature type="transmembrane region" description="Helical" evidence="1">
    <location>
        <begin position="55"/>
        <end position="80"/>
    </location>
</feature>
<dbReference type="Proteomes" id="UP000050509">
    <property type="component" value="Unassembled WGS sequence"/>
</dbReference>
<keyword evidence="1" id="KW-0472">Membrane</keyword>
<feature type="transmembrane region" description="Helical" evidence="1">
    <location>
        <begin position="6"/>
        <end position="22"/>
    </location>
</feature>
<feature type="transmembrane region" description="Helical" evidence="1">
    <location>
        <begin position="155"/>
        <end position="171"/>
    </location>
</feature>
<reference evidence="2 3" key="1">
    <citation type="submission" date="2015-09" db="EMBL/GenBank/DDBJ databases">
        <title>Draft genome sequence of Kouleothrix aurantiaca JCM 19913.</title>
        <authorList>
            <person name="Hemp J."/>
        </authorList>
    </citation>
    <scope>NUCLEOTIDE SEQUENCE [LARGE SCALE GENOMIC DNA]</scope>
    <source>
        <strain evidence="2 3">COM-B</strain>
    </source>
</reference>
<keyword evidence="1" id="KW-0812">Transmembrane</keyword>
<sequence length="239" mass="26272">MLVWLILLDTSAGYYGAVILLLRDWRISVPALLLSYIGVAAFLAQQQFITPDLRLGGLAISTTVLVKLISGLAATAILAITGATFGRDYNLEELDEFSLAELRRAGRRAQRQRAAEPLRFSDYIIPFWTLMLAILASVALPRLYPIGNTTTIDFVWYWLGLIGLFTMVVAGDMLKVGLGLLLCIGSIDVLYTAISSTVQVFPLALLGLVEIVLALSIAYLSGLLYGRLKTLELNELYKR</sequence>
<feature type="transmembrane region" description="Helical" evidence="1">
    <location>
        <begin position="178"/>
        <end position="194"/>
    </location>
</feature>
<comment type="caution">
    <text evidence="2">The sequence shown here is derived from an EMBL/GenBank/DDBJ whole genome shotgun (WGS) entry which is preliminary data.</text>
</comment>
<dbReference type="AlphaFoldDB" id="A0A0P9F4D8"/>
<feature type="transmembrane region" description="Helical" evidence="1">
    <location>
        <begin position="29"/>
        <end position="49"/>
    </location>
</feature>
<feature type="transmembrane region" description="Helical" evidence="1">
    <location>
        <begin position="123"/>
        <end position="143"/>
    </location>
</feature>